<evidence type="ECO:0000256" key="2">
    <source>
        <dbReference type="SAM" id="MobiDB-lite"/>
    </source>
</evidence>
<feature type="region of interest" description="Disordered" evidence="2">
    <location>
        <begin position="489"/>
        <end position="510"/>
    </location>
</feature>
<comment type="caution">
    <text evidence="3">The sequence shown here is derived from an EMBL/GenBank/DDBJ whole genome shotgun (WGS) entry which is preliminary data.</text>
</comment>
<feature type="compositionally biased region" description="Low complexity" evidence="2">
    <location>
        <begin position="895"/>
        <end position="906"/>
    </location>
</feature>
<keyword evidence="4" id="KW-1185">Reference proteome</keyword>
<protein>
    <submittedName>
        <fullName evidence="3">Uncharacterized protein</fullName>
    </submittedName>
</protein>
<feature type="compositionally biased region" description="Polar residues" evidence="2">
    <location>
        <begin position="489"/>
        <end position="498"/>
    </location>
</feature>
<evidence type="ECO:0000313" key="3">
    <source>
        <dbReference type="EMBL" id="RDL33904.1"/>
    </source>
</evidence>
<gene>
    <name evidence="3" type="ORF">BP5553_08272</name>
</gene>
<dbReference type="EMBL" id="NPIC01000008">
    <property type="protein sequence ID" value="RDL33904.1"/>
    <property type="molecule type" value="Genomic_DNA"/>
</dbReference>
<feature type="compositionally biased region" description="Basic residues" evidence="2">
    <location>
        <begin position="922"/>
        <end position="936"/>
    </location>
</feature>
<dbReference type="GeneID" id="43601121"/>
<organism evidence="3 4">
    <name type="scientific">Venustampulla echinocandica</name>
    <dbReference type="NCBI Taxonomy" id="2656787"/>
    <lineage>
        <taxon>Eukaryota</taxon>
        <taxon>Fungi</taxon>
        <taxon>Dikarya</taxon>
        <taxon>Ascomycota</taxon>
        <taxon>Pezizomycotina</taxon>
        <taxon>Leotiomycetes</taxon>
        <taxon>Helotiales</taxon>
        <taxon>Pleuroascaceae</taxon>
        <taxon>Venustampulla</taxon>
    </lineage>
</organism>
<keyword evidence="1" id="KW-0175">Coiled coil</keyword>
<feature type="coiled-coil region" evidence="1">
    <location>
        <begin position="34"/>
        <end position="68"/>
    </location>
</feature>
<reference evidence="3 4" key="1">
    <citation type="journal article" date="2018" name="IMA Fungus">
        <title>IMA Genome-F 9: Draft genome sequence of Annulohypoxylon stygium, Aspergillus mulundensis, Berkeleyomyces basicola (syn. Thielaviopsis basicola), Ceratocystis smalleyi, two Cercospora beticola strains, Coleophoma cylindrospora, Fusarium fracticaudum, Phialophora cf. hyalina, and Morchella septimelata.</title>
        <authorList>
            <person name="Wingfield B.D."/>
            <person name="Bills G.F."/>
            <person name="Dong Y."/>
            <person name="Huang W."/>
            <person name="Nel W.J."/>
            <person name="Swalarsk-Parry B.S."/>
            <person name="Vaghefi N."/>
            <person name="Wilken P.M."/>
            <person name="An Z."/>
            <person name="de Beer Z.W."/>
            <person name="De Vos L."/>
            <person name="Chen L."/>
            <person name="Duong T.A."/>
            <person name="Gao Y."/>
            <person name="Hammerbacher A."/>
            <person name="Kikkert J.R."/>
            <person name="Li Y."/>
            <person name="Li H."/>
            <person name="Li K."/>
            <person name="Li Q."/>
            <person name="Liu X."/>
            <person name="Ma X."/>
            <person name="Naidoo K."/>
            <person name="Pethybridge S.J."/>
            <person name="Sun J."/>
            <person name="Steenkamp E.T."/>
            <person name="van der Nest M.A."/>
            <person name="van Wyk S."/>
            <person name="Wingfield M.J."/>
            <person name="Xiong C."/>
            <person name="Yue Q."/>
            <person name="Zhang X."/>
        </authorList>
    </citation>
    <scope>NUCLEOTIDE SEQUENCE [LARGE SCALE GENOMIC DNA]</scope>
    <source>
        <strain evidence="3 4">BP 5553</strain>
    </source>
</reference>
<name>A0A370TG67_9HELO</name>
<accession>A0A370TG67</accession>
<feature type="compositionally biased region" description="Polar residues" evidence="2">
    <location>
        <begin position="801"/>
        <end position="825"/>
    </location>
</feature>
<dbReference type="Proteomes" id="UP000254866">
    <property type="component" value="Unassembled WGS sequence"/>
</dbReference>
<feature type="region of interest" description="Disordered" evidence="2">
    <location>
        <begin position="799"/>
        <end position="836"/>
    </location>
</feature>
<proteinExistence type="predicted"/>
<feature type="region of interest" description="Disordered" evidence="2">
    <location>
        <begin position="860"/>
        <end position="936"/>
    </location>
</feature>
<feature type="compositionally biased region" description="Polar residues" evidence="2">
    <location>
        <begin position="873"/>
        <end position="882"/>
    </location>
</feature>
<evidence type="ECO:0000313" key="4">
    <source>
        <dbReference type="Proteomes" id="UP000254866"/>
    </source>
</evidence>
<sequence length="936" mass="106623">MASQTTNEAPKGDAIEIQTEYRVASQNQGPQQQLEVIRRELGQTTSERESLRTRLAIVREDLNKSTAETEIHQTQLAALMVNPSDTITTWEDQQQIKDLPQERDASFFRIIELEARIPRLESGSEPDPEGDWPIAATSQHEADDLYYQIHGVGGYREQVEHLQSQLEAYEPNGEGEQLDELRKELEEMTSERNLLLIQLYSDERIPQSPNFQAQIQSVQPVQQQGDQDHSEPNLLRKYQEEIGQLHSSRGELLDQFIDLQRQFLDEQKQSVDLQEQTKLEMMAYSDSIQLCTDERNKLQEDIHQFATAITEMEAELNRQAEKHANKIGERDSAIAALQLESMTGPNRFAREHAHEIMEKDTIIATLQSELGTEREGRSQDEIRKRDEALATLESELNSERIRLMDQIEDQEVDIKKQIGLIKQQVDISKDVSERLLVTTDDHQNALEEVEMIRETCEKLMTLNQQLDVQLRDKNGEIVGLRSALQVKFSNNPPGTTLQESDKERGQFEQQEKHVRELESESELGEVAAQQLQELKGLYQDVLDEQEEQLEQHEAVVRALRCERDQHKATAAQRNELKGQHEAIVRELESTESQLAATREEFNQYKERKPQIISELQQRLATSRAEQHDLRDQIVALGGRIEGHLLIFGKPSGDKSTATKNFHLQNGAAPMEGNQNGVYREGTSQTEDLGDVQHLGSNPRNLEALRHQIEYLRRTNILLLHEIGALGWVAVKTATTPVILGNNCAHLTSQLQNLKHVLQHEVTESTRLDQGQLADVLHHAIEQLINQLRILSELVQPPRLETPSQPSLDANNIDTDENISPSQPHINTPERFPTNREPLGAAETDIEMLGTANRRLSKIDSEMPDGLSDEPNREQQVGQNAQHEQLPFENIEQPPTNSRATRSSTRSTRNREPVYTWPPTRVRGSRVGKKKAPKKKG</sequence>
<dbReference type="RefSeq" id="XP_031867186.1">
    <property type="nucleotide sequence ID" value="XM_032016895.1"/>
</dbReference>
<evidence type="ECO:0000256" key="1">
    <source>
        <dbReference type="SAM" id="Coils"/>
    </source>
</evidence>
<feature type="compositionally biased region" description="Basic and acidic residues" evidence="2">
    <location>
        <begin position="499"/>
        <end position="510"/>
    </location>
</feature>
<dbReference type="AlphaFoldDB" id="A0A370TG67"/>